<sequence>MARVLRESGVIHSERGWGQWQALRKDKSNGGGKLPSCRVFLELYVDSSTSLMSEGSGIELSSLLPFPALMSYAQTLLSFPPYVDPLELKNVKKDEEPFGQKHSCSLISESGSFAAGQVFFLALWPSLHGCASEESHLLPLVCQVSLQTSRRILPPSFYCMPCIICGILAFDRLCFLSLRIFFRGRCRTLTGYLFFSWSVIDRCVISVDFGPAFISCTESSCLSSSIWNVTIVVLETCEVVPKNFSSPC</sequence>
<keyword evidence="2" id="KW-1185">Reference proteome</keyword>
<dbReference type="Proteomes" id="UP000792457">
    <property type="component" value="Unassembled WGS sequence"/>
</dbReference>
<gene>
    <name evidence="1" type="ORF">J437_LFUL002143</name>
</gene>
<organism evidence="1 2">
    <name type="scientific">Ladona fulva</name>
    <name type="common">Scarce chaser dragonfly</name>
    <name type="synonym">Libellula fulva</name>
    <dbReference type="NCBI Taxonomy" id="123851"/>
    <lineage>
        <taxon>Eukaryota</taxon>
        <taxon>Metazoa</taxon>
        <taxon>Ecdysozoa</taxon>
        <taxon>Arthropoda</taxon>
        <taxon>Hexapoda</taxon>
        <taxon>Insecta</taxon>
        <taxon>Pterygota</taxon>
        <taxon>Palaeoptera</taxon>
        <taxon>Odonata</taxon>
        <taxon>Epiprocta</taxon>
        <taxon>Anisoptera</taxon>
        <taxon>Libelluloidea</taxon>
        <taxon>Libellulidae</taxon>
        <taxon>Ladona</taxon>
    </lineage>
</organism>
<dbReference type="EMBL" id="KZ308200">
    <property type="protein sequence ID" value="KAG8224539.1"/>
    <property type="molecule type" value="Genomic_DNA"/>
</dbReference>
<name>A0A8K0NYJ1_LADFU</name>
<evidence type="ECO:0000313" key="1">
    <source>
        <dbReference type="EMBL" id="KAG8224539.1"/>
    </source>
</evidence>
<proteinExistence type="predicted"/>
<dbReference type="AlphaFoldDB" id="A0A8K0NYJ1"/>
<protein>
    <submittedName>
        <fullName evidence="1">Uncharacterized protein</fullName>
    </submittedName>
</protein>
<evidence type="ECO:0000313" key="2">
    <source>
        <dbReference type="Proteomes" id="UP000792457"/>
    </source>
</evidence>
<accession>A0A8K0NYJ1</accession>
<reference evidence="1" key="2">
    <citation type="submission" date="2017-10" db="EMBL/GenBank/DDBJ databases">
        <title>Ladona fulva Genome sequencing and assembly.</title>
        <authorList>
            <person name="Murali S."/>
            <person name="Richards S."/>
            <person name="Bandaranaike D."/>
            <person name="Bellair M."/>
            <person name="Blankenburg K."/>
            <person name="Chao H."/>
            <person name="Dinh H."/>
            <person name="Doddapaneni H."/>
            <person name="Dugan-Rocha S."/>
            <person name="Elkadiri S."/>
            <person name="Gnanaolivu R."/>
            <person name="Hernandez B."/>
            <person name="Skinner E."/>
            <person name="Javaid M."/>
            <person name="Lee S."/>
            <person name="Li M."/>
            <person name="Ming W."/>
            <person name="Munidasa M."/>
            <person name="Muniz J."/>
            <person name="Nguyen L."/>
            <person name="Hughes D."/>
            <person name="Osuji N."/>
            <person name="Pu L.-L."/>
            <person name="Puazo M."/>
            <person name="Qu C."/>
            <person name="Quiroz J."/>
            <person name="Raj R."/>
            <person name="Weissenberger G."/>
            <person name="Xin Y."/>
            <person name="Zou X."/>
            <person name="Han Y."/>
            <person name="Worley K."/>
            <person name="Muzny D."/>
            <person name="Gibbs R."/>
        </authorList>
    </citation>
    <scope>NUCLEOTIDE SEQUENCE</scope>
    <source>
        <strain evidence="1">Sampled in the wild</strain>
    </source>
</reference>
<comment type="caution">
    <text evidence="1">The sequence shown here is derived from an EMBL/GenBank/DDBJ whole genome shotgun (WGS) entry which is preliminary data.</text>
</comment>
<reference evidence="1" key="1">
    <citation type="submission" date="2013-04" db="EMBL/GenBank/DDBJ databases">
        <authorList>
            <person name="Qu J."/>
            <person name="Murali S.C."/>
            <person name="Bandaranaike D."/>
            <person name="Bellair M."/>
            <person name="Blankenburg K."/>
            <person name="Chao H."/>
            <person name="Dinh H."/>
            <person name="Doddapaneni H."/>
            <person name="Downs B."/>
            <person name="Dugan-Rocha S."/>
            <person name="Elkadiri S."/>
            <person name="Gnanaolivu R.D."/>
            <person name="Hernandez B."/>
            <person name="Javaid M."/>
            <person name="Jayaseelan J.C."/>
            <person name="Lee S."/>
            <person name="Li M."/>
            <person name="Ming W."/>
            <person name="Munidasa M."/>
            <person name="Muniz J."/>
            <person name="Nguyen L."/>
            <person name="Ongeri F."/>
            <person name="Osuji N."/>
            <person name="Pu L.-L."/>
            <person name="Puazo M."/>
            <person name="Qu C."/>
            <person name="Quiroz J."/>
            <person name="Raj R."/>
            <person name="Weissenberger G."/>
            <person name="Xin Y."/>
            <person name="Zou X."/>
            <person name="Han Y."/>
            <person name="Richards S."/>
            <person name="Worley K."/>
            <person name="Muzny D."/>
            <person name="Gibbs R."/>
        </authorList>
    </citation>
    <scope>NUCLEOTIDE SEQUENCE</scope>
    <source>
        <strain evidence="1">Sampled in the wild</strain>
    </source>
</reference>